<dbReference type="eggNOG" id="COG1026">
    <property type="taxonomic scope" value="Bacteria"/>
</dbReference>
<organism evidence="2 3">
    <name type="scientific">Olsenella profusa F0195</name>
    <dbReference type="NCBI Taxonomy" id="1125712"/>
    <lineage>
        <taxon>Bacteria</taxon>
        <taxon>Bacillati</taxon>
        <taxon>Actinomycetota</taxon>
        <taxon>Coriobacteriia</taxon>
        <taxon>Coriobacteriales</taxon>
        <taxon>Atopobiaceae</taxon>
        <taxon>Olsenella</taxon>
    </lineage>
</organism>
<gene>
    <name evidence="2" type="ORF">HMPREF1316_1462</name>
</gene>
<dbReference type="OrthoDB" id="9762027at2"/>
<dbReference type="AlphaFoldDB" id="U2TV71"/>
<dbReference type="GO" id="GO:0004222">
    <property type="term" value="F:metalloendopeptidase activity"/>
    <property type="evidence" value="ECO:0007669"/>
    <property type="project" value="TreeGrafter"/>
</dbReference>
<protein>
    <submittedName>
        <fullName evidence="2">Peptidase domain protein, M16 family</fullName>
        <ecNumber evidence="2">3.4.24.-</ecNumber>
    </submittedName>
</protein>
<evidence type="ECO:0000313" key="3">
    <source>
        <dbReference type="Proteomes" id="UP000016638"/>
    </source>
</evidence>
<dbReference type="PATRIC" id="fig|1125712.3.peg.497"/>
<evidence type="ECO:0000313" key="2">
    <source>
        <dbReference type="EMBL" id="ERL09973.1"/>
    </source>
</evidence>
<accession>U2TV71</accession>
<reference evidence="2 3" key="1">
    <citation type="submission" date="2013-08" db="EMBL/GenBank/DDBJ databases">
        <authorList>
            <person name="Durkin A.S."/>
            <person name="Haft D.R."/>
            <person name="McCorrison J."/>
            <person name="Torralba M."/>
            <person name="Gillis M."/>
            <person name="Haft D.H."/>
            <person name="Methe B."/>
            <person name="Sutton G."/>
            <person name="Nelson K.E."/>
        </authorList>
    </citation>
    <scope>NUCLEOTIDE SEQUENCE [LARGE SCALE GENOMIC DNA]</scope>
    <source>
        <strain evidence="2 3">F0195</strain>
    </source>
</reference>
<dbReference type="Gene3D" id="3.30.830.10">
    <property type="entry name" value="Metalloenzyme, LuxS/M16 peptidase-like"/>
    <property type="match status" value="4"/>
</dbReference>
<dbReference type="Pfam" id="PF22516">
    <property type="entry name" value="PreP_C"/>
    <property type="match status" value="1"/>
</dbReference>
<dbReference type="InterPro" id="IPR007863">
    <property type="entry name" value="Peptidase_M16_C"/>
</dbReference>
<sequence length="950" mass="104867">MNQDFTHIATEPLSELSGTAHIYRHRSGARVMWLDVDDDNRSFAIAFKTPPANSTGVFHILEHSVLCGSERFPVKEPFVNLIKTSMQTFLNAMTFPDKTIYPVASTNVRDLENLMDVYLDAVLHPAIYRRPRIFEQEGWHLEATDEGVLSYNGVVYNEMQGALSNPDEVLMQALNEQLFPQTAYGFESGGDPKVIPSLSYEEFLDTHARHYTLENSYTILYGNLDIERELAFIGARFDGARTQAAGAPNPLALQAPVTPALRRVEMVTSPDNATIGLAYVLGTAAERERVLAVDVLLDALTGSNEAPLKRAVLDSGLGDDLSAYLMDATLQPVVIFDLKGARPQVAQEFRTLVEDTCRRLCTDGIERQRLVASLAQAEFNLREGDFGGVADGVALSMAALSSWLYDDDRPVDYLRYQDAIDHMRDQLDQGYFETLLRELVPESAHNAEVELDPVEQAKQDGTAGPASMGAEGLERVRAEVAALRDEQEAPDAPEDLAKLPRLSVTDIGDAPAEQALCELQAPLPCLYHELRTHRITYAYHYFDLRHLSLDDLPYVGVLATLLGNLDTAAHTAAELDMLVEEQLGDLSFFTNVYATDEADETRPFMVASASALSEHLDALATLPTEVWGTTSFADGDRIFEQLMQQRVGLDQYFTGAGHSAGMARLSTHYSRGAALSDRMSGIDYYLFVKDLLANWDERADDLAERLGDLCHRIFVADGVTVSLTGSMADCTRFWELGGTLGLSVAAPCDTRLEMPQPTPTNEAFVIPSTVSYVCEGDARAAGDQLGLGTWQVISRVLSYDYLWNAVRVRGGAYGVGFRRTPLGLRQFWSYRDPSVDDTLARYEGTASWLAAWDSGPEELEGYIVSTVAGHDAPLKARALARRQDGDYFADRPATWRDRMRAQMLAVTADDIRAAAKALEGLPHHHAVCVFGPREAIEASRQTFEITELVS</sequence>
<dbReference type="STRING" id="1125712.HMPREF1316_1462"/>
<dbReference type="PANTHER" id="PTHR43016:SF13">
    <property type="entry name" value="PRESEQUENCE PROTEASE, MITOCHONDRIAL"/>
    <property type="match status" value="1"/>
</dbReference>
<dbReference type="EMBL" id="AWEZ01000017">
    <property type="protein sequence ID" value="ERL09973.1"/>
    <property type="molecule type" value="Genomic_DNA"/>
</dbReference>
<dbReference type="RefSeq" id="WP_021725266.1">
    <property type="nucleotide sequence ID" value="NZ_AWEZ01000017.1"/>
</dbReference>
<proteinExistence type="predicted"/>
<feature type="domain" description="Peptidase M16C associated" evidence="1">
    <location>
        <begin position="439"/>
        <end position="691"/>
    </location>
</feature>
<dbReference type="InterPro" id="IPR011249">
    <property type="entry name" value="Metalloenz_LuxS/M16"/>
</dbReference>
<dbReference type="SUPFAM" id="SSF63411">
    <property type="entry name" value="LuxS/MPP-like metallohydrolase"/>
    <property type="match status" value="4"/>
</dbReference>
<dbReference type="EC" id="3.4.24.-" evidence="2"/>
<dbReference type="InterPro" id="IPR013578">
    <property type="entry name" value="Peptidase_M16C_assoc"/>
</dbReference>
<dbReference type="SMART" id="SM01264">
    <property type="entry name" value="M16C_associated"/>
    <property type="match status" value="1"/>
</dbReference>
<dbReference type="Pfam" id="PF05193">
    <property type="entry name" value="Peptidase_M16_C"/>
    <property type="match status" value="1"/>
</dbReference>
<dbReference type="InterPro" id="IPR055130">
    <property type="entry name" value="PreP_C"/>
</dbReference>
<name>U2TV71_9ACTN</name>
<keyword evidence="2" id="KW-0378">Hydrolase</keyword>
<comment type="caution">
    <text evidence="2">The sequence shown here is derived from an EMBL/GenBank/DDBJ whole genome shotgun (WGS) entry which is preliminary data.</text>
</comment>
<dbReference type="Proteomes" id="UP000016638">
    <property type="component" value="Unassembled WGS sequence"/>
</dbReference>
<dbReference type="Pfam" id="PF08367">
    <property type="entry name" value="M16C_assoc"/>
    <property type="match status" value="1"/>
</dbReference>
<dbReference type="GO" id="GO:0016485">
    <property type="term" value="P:protein processing"/>
    <property type="evidence" value="ECO:0007669"/>
    <property type="project" value="TreeGrafter"/>
</dbReference>
<evidence type="ECO:0000259" key="1">
    <source>
        <dbReference type="SMART" id="SM01264"/>
    </source>
</evidence>
<dbReference type="PANTHER" id="PTHR43016">
    <property type="entry name" value="PRESEQUENCE PROTEASE"/>
    <property type="match status" value="1"/>
</dbReference>
<dbReference type="GO" id="GO:0046872">
    <property type="term" value="F:metal ion binding"/>
    <property type="evidence" value="ECO:0007669"/>
    <property type="project" value="InterPro"/>
</dbReference>
<keyword evidence="3" id="KW-1185">Reference proteome</keyword>